<reference evidence="25 26" key="1">
    <citation type="journal article" date="2014" name="Genome Announc.">
        <title>Draft Genome Sequence of Fervidicella metallireducens Strain AeBT, an Iron-Reducing Thermoanaerobe from the Great Artesian Basin.</title>
        <authorList>
            <person name="Patel B.K."/>
        </authorList>
    </citation>
    <scope>NUCLEOTIDE SEQUENCE [LARGE SCALE GENOMIC DNA]</scope>
    <source>
        <strain evidence="25 26">AeB</strain>
    </source>
</reference>
<keyword evidence="25" id="KW-0670">Pyruvate</keyword>
<name>A0A017RXM0_9CLOT</name>
<dbReference type="PANTHER" id="PTHR46244">
    <property type="entry name" value="PHOSPHOENOLPYRUVATE-PROTEIN PHOSPHOTRANSFERASE"/>
    <property type="match status" value="1"/>
</dbReference>
<evidence type="ECO:0000313" key="25">
    <source>
        <dbReference type="EMBL" id="EYE89139.1"/>
    </source>
</evidence>
<evidence type="ECO:0000256" key="1">
    <source>
        <dbReference type="ARBA" id="ARBA00000683"/>
    </source>
</evidence>
<keyword evidence="14 17" id="KW-0418">Kinase</keyword>
<feature type="binding site" evidence="20">
    <location>
        <position position="453"/>
    </location>
    <ligand>
        <name>Mg(2+)</name>
        <dbReference type="ChEBI" id="CHEBI:18420"/>
    </ligand>
</feature>
<sequence>MLKGIAASHGIAIGRAYVIKEEKVDIKRIEITDIDNQKSRLRKAIETAADYLEELKKRTEEKLGADKGQIFEAHLFMLQDPEFINAIEMKIDDEKVAAEYAVNETVAQFVAIFESMDNDYMRERAADIKDVGGRLLNILLNRNNPSISEIDEECIVIVKDLTPSDTAQMDKEKVLGFVTEIGGRTSHSAIMARSLEIPAVVGVKGVTASINHGDMLIIDGENGEIIINPDKETISNYTKKKEEIAKTKKELELLKELESVTVDGRVVEIAGNIGNPQDAERVMANGGEGVGLFRTEFLYMSSDTLPTEEQQFTAYKEALLKMKGNPVIIRTLDIGGDKHLSYLPIDDEMNPFLGYRAIRLCLDRKDIFKTQLRALFRASVYGKLKIMFPMVSGYNEIMEAKKIVNEVKKELDNENIPYSHDVEIGIMIEIPSAAIMSDILAKEVDFFSIGTNDLIQYTIAVDRMNEKISYLYDPFNPAVLRLIKLVIDNAHRAGKWVGVCGEMAGDLRVIPLLLGMGLDEFSMSASSILKARKLIRSLNYEDTKKMVEDVLKLSSGDEVKKYIEENV</sequence>
<evidence type="ECO:0000256" key="14">
    <source>
        <dbReference type="ARBA" id="ARBA00022777"/>
    </source>
</evidence>
<dbReference type="InterPro" id="IPR018274">
    <property type="entry name" value="PEP_util_AS"/>
</dbReference>
<evidence type="ECO:0000256" key="8">
    <source>
        <dbReference type="ARBA" id="ARBA00022448"/>
    </source>
</evidence>
<organism evidence="25 26">
    <name type="scientific">Fervidicella metallireducens AeB</name>
    <dbReference type="NCBI Taxonomy" id="1403537"/>
    <lineage>
        <taxon>Bacteria</taxon>
        <taxon>Bacillati</taxon>
        <taxon>Bacillota</taxon>
        <taxon>Clostridia</taxon>
        <taxon>Eubacteriales</taxon>
        <taxon>Clostridiaceae</taxon>
        <taxon>Fervidicella</taxon>
    </lineage>
</organism>
<feature type="binding site" evidence="19">
    <location>
        <position position="330"/>
    </location>
    <ligand>
        <name>phosphoenolpyruvate</name>
        <dbReference type="ChEBI" id="CHEBI:58702"/>
    </ligand>
</feature>
<dbReference type="SUPFAM" id="SSF51621">
    <property type="entry name" value="Phosphoenolpyruvate/pyruvate domain"/>
    <property type="match status" value="1"/>
</dbReference>
<keyword evidence="10 17" id="KW-0762">Sugar transport</keyword>
<evidence type="ECO:0000256" key="7">
    <source>
        <dbReference type="ARBA" id="ARBA00016544"/>
    </source>
</evidence>
<dbReference type="GO" id="GO:0009401">
    <property type="term" value="P:phosphoenolpyruvate-dependent sugar phosphotransferase system"/>
    <property type="evidence" value="ECO:0007669"/>
    <property type="project" value="UniProtKB-KW"/>
</dbReference>
<dbReference type="PROSITE" id="PS00370">
    <property type="entry name" value="PEP_ENZYMES_PHOS_SITE"/>
    <property type="match status" value="1"/>
</dbReference>
<evidence type="ECO:0000313" key="26">
    <source>
        <dbReference type="Proteomes" id="UP000019681"/>
    </source>
</evidence>
<dbReference type="Gene3D" id="3.50.30.10">
    <property type="entry name" value="Phosphohistidine domain"/>
    <property type="match status" value="1"/>
</dbReference>
<dbReference type="GO" id="GO:0016301">
    <property type="term" value="F:kinase activity"/>
    <property type="evidence" value="ECO:0007669"/>
    <property type="project" value="UniProtKB-KW"/>
</dbReference>
<evidence type="ECO:0000259" key="24">
    <source>
        <dbReference type="Pfam" id="PF05524"/>
    </source>
</evidence>
<evidence type="ECO:0000256" key="10">
    <source>
        <dbReference type="ARBA" id="ARBA00022597"/>
    </source>
</evidence>
<evidence type="ECO:0000256" key="5">
    <source>
        <dbReference type="ARBA" id="ARBA00007837"/>
    </source>
</evidence>
<dbReference type="Gene3D" id="1.10.274.10">
    <property type="entry name" value="PtsI, HPr-binding domain"/>
    <property type="match status" value="1"/>
</dbReference>
<keyword evidence="8 17" id="KW-0813">Transport</keyword>
<keyword evidence="9 17" id="KW-0963">Cytoplasm</keyword>
<dbReference type="InterPro" id="IPR006318">
    <property type="entry name" value="PTS_EI-like"/>
</dbReference>
<dbReference type="InterPro" id="IPR008279">
    <property type="entry name" value="PEP-util_enz_mobile_dom"/>
</dbReference>
<dbReference type="FunFam" id="3.20.20.60:FF:000007">
    <property type="entry name" value="Phosphoenolpyruvate-protein phosphotransferase"/>
    <property type="match status" value="1"/>
</dbReference>
<evidence type="ECO:0000256" key="11">
    <source>
        <dbReference type="ARBA" id="ARBA00022679"/>
    </source>
</evidence>
<dbReference type="InterPro" id="IPR023151">
    <property type="entry name" value="PEP_util_CS"/>
</dbReference>
<dbReference type="InterPro" id="IPR024692">
    <property type="entry name" value="PTS_EI"/>
</dbReference>
<comment type="subcellular location">
    <subcellularLocation>
        <location evidence="4 17">Cytoplasm</location>
    </subcellularLocation>
</comment>
<feature type="binding site" evidence="19">
    <location>
        <position position="463"/>
    </location>
    <ligand>
        <name>phosphoenolpyruvate</name>
        <dbReference type="ChEBI" id="CHEBI:58702"/>
    </ligand>
</feature>
<keyword evidence="11 17" id="KW-0808">Transferase</keyword>
<dbReference type="NCBIfam" id="TIGR01417">
    <property type="entry name" value="PTS_I_fam"/>
    <property type="match status" value="1"/>
</dbReference>
<comment type="similarity">
    <text evidence="5 17">Belongs to the PEP-utilizing enzyme family.</text>
</comment>
<dbReference type="AlphaFoldDB" id="A0A017RXM0"/>
<comment type="catalytic activity">
    <reaction evidence="1 17">
        <text>L-histidyl-[protein] + phosphoenolpyruvate = N(pros)-phospho-L-histidyl-[protein] + pyruvate</text>
        <dbReference type="Rhea" id="RHEA:23880"/>
        <dbReference type="Rhea" id="RHEA-COMP:9745"/>
        <dbReference type="Rhea" id="RHEA-COMP:9746"/>
        <dbReference type="ChEBI" id="CHEBI:15361"/>
        <dbReference type="ChEBI" id="CHEBI:29979"/>
        <dbReference type="ChEBI" id="CHEBI:58702"/>
        <dbReference type="ChEBI" id="CHEBI:64837"/>
        <dbReference type="EC" id="2.7.3.9"/>
    </reaction>
</comment>
<feature type="domain" description="PEP-utilising enzyme mobile" evidence="22">
    <location>
        <begin position="151"/>
        <end position="223"/>
    </location>
</feature>
<dbReference type="InterPro" id="IPR015813">
    <property type="entry name" value="Pyrv/PenolPyrv_kinase-like_dom"/>
</dbReference>
<dbReference type="PROSITE" id="PS00742">
    <property type="entry name" value="PEP_ENZYMES_2"/>
    <property type="match status" value="1"/>
</dbReference>
<keyword evidence="26" id="KW-1185">Reference proteome</keyword>
<keyword evidence="21" id="KW-0175">Coiled coil</keyword>
<dbReference type="InterPro" id="IPR036637">
    <property type="entry name" value="Phosphohistidine_dom_sf"/>
</dbReference>
<evidence type="ECO:0000256" key="2">
    <source>
        <dbReference type="ARBA" id="ARBA00001946"/>
    </source>
</evidence>
<evidence type="ECO:0000256" key="21">
    <source>
        <dbReference type="SAM" id="Coils"/>
    </source>
</evidence>
<evidence type="ECO:0000256" key="19">
    <source>
        <dbReference type="PIRSR" id="PIRSR000732-2"/>
    </source>
</evidence>
<dbReference type="InterPro" id="IPR036618">
    <property type="entry name" value="PtsI_HPr-bd_sf"/>
</dbReference>
<dbReference type="Pfam" id="PF05524">
    <property type="entry name" value="PEP-utilisers_N"/>
    <property type="match status" value="1"/>
</dbReference>
<dbReference type="InterPro" id="IPR008731">
    <property type="entry name" value="PTS_EIN"/>
</dbReference>
<comment type="function">
    <text evidence="3 17">General (non sugar-specific) component of the phosphoenolpyruvate-dependent sugar phosphotransferase system (sugar PTS). This major carbohydrate active-transport system catalyzes the phosphorylation of incoming sugar substrates concomitantly with their translocation across the cell membrane. Enzyme I transfers the phosphoryl group from phosphoenolpyruvate (PEP) to the phosphoryl carrier protein (HPr).</text>
</comment>
<dbReference type="Proteomes" id="UP000019681">
    <property type="component" value="Unassembled WGS sequence"/>
</dbReference>
<dbReference type="SUPFAM" id="SSF52009">
    <property type="entry name" value="Phosphohistidine domain"/>
    <property type="match status" value="1"/>
</dbReference>
<evidence type="ECO:0000256" key="17">
    <source>
        <dbReference type="PIRNR" id="PIRNR000732"/>
    </source>
</evidence>
<dbReference type="PANTHER" id="PTHR46244:SF3">
    <property type="entry name" value="PHOSPHOENOLPYRUVATE-PROTEIN PHOSPHOTRANSFERASE"/>
    <property type="match status" value="1"/>
</dbReference>
<evidence type="ECO:0000256" key="13">
    <source>
        <dbReference type="ARBA" id="ARBA00022723"/>
    </source>
</evidence>
<dbReference type="RefSeq" id="WP_035378409.1">
    <property type="nucleotide sequence ID" value="NZ_AZQP01000008.1"/>
</dbReference>
<evidence type="ECO:0000256" key="12">
    <source>
        <dbReference type="ARBA" id="ARBA00022683"/>
    </source>
</evidence>
<dbReference type="GO" id="GO:0008965">
    <property type="term" value="F:phosphoenolpyruvate-protein phosphotransferase activity"/>
    <property type="evidence" value="ECO:0007669"/>
    <property type="project" value="UniProtKB-EC"/>
</dbReference>
<dbReference type="Pfam" id="PF00391">
    <property type="entry name" value="PEP-utilizers"/>
    <property type="match status" value="1"/>
</dbReference>
<feature type="binding site" evidence="19">
    <location>
        <begin position="452"/>
        <end position="453"/>
    </location>
    <ligand>
        <name>phosphoenolpyruvate</name>
        <dbReference type="ChEBI" id="CHEBI:58702"/>
    </ligand>
</feature>
<keyword evidence="12 17" id="KW-0598">Phosphotransferase system</keyword>
<dbReference type="PIRSF" id="PIRSF000732">
    <property type="entry name" value="PTS_enzyme_I"/>
    <property type="match status" value="1"/>
</dbReference>
<accession>A0A017RXM0</accession>
<dbReference type="InterPro" id="IPR050499">
    <property type="entry name" value="PEP-utilizing_PTS_enzyme"/>
</dbReference>
<dbReference type="EC" id="2.7.3.9" evidence="6 17"/>
<dbReference type="Gene3D" id="3.20.20.60">
    <property type="entry name" value="Phosphoenolpyruvate-binding domains"/>
    <property type="match status" value="1"/>
</dbReference>
<keyword evidence="15 17" id="KW-0460">Magnesium</keyword>
<comment type="cofactor">
    <cofactor evidence="2 17 20">
        <name>Mg(2+)</name>
        <dbReference type="ChEBI" id="CHEBI:18420"/>
    </cofactor>
</comment>
<feature type="active site" description="Tele-phosphohistidine intermediate" evidence="18">
    <location>
        <position position="187"/>
    </location>
</feature>
<feature type="active site" description="Proton donor" evidence="18">
    <location>
        <position position="500"/>
    </location>
</feature>
<gene>
    <name evidence="25" type="ORF">Q428_04155</name>
</gene>
<dbReference type="STRING" id="1403537.Q428_04155"/>
<evidence type="ECO:0000256" key="20">
    <source>
        <dbReference type="PIRSR" id="PIRSR000732-3"/>
    </source>
</evidence>
<evidence type="ECO:0000259" key="22">
    <source>
        <dbReference type="Pfam" id="PF00391"/>
    </source>
</evidence>
<evidence type="ECO:0000256" key="15">
    <source>
        <dbReference type="ARBA" id="ARBA00022842"/>
    </source>
</evidence>
<feature type="coiled-coil region" evidence="21">
    <location>
        <begin position="34"/>
        <end position="62"/>
    </location>
</feature>
<evidence type="ECO:0000256" key="16">
    <source>
        <dbReference type="ARBA" id="ARBA00033235"/>
    </source>
</evidence>
<dbReference type="OrthoDB" id="9765468at2"/>
<evidence type="ECO:0000256" key="3">
    <source>
        <dbReference type="ARBA" id="ARBA00002728"/>
    </source>
</evidence>
<comment type="caution">
    <text evidence="25">The sequence shown here is derived from an EMBL/GenBank/DDBJ whole genome shotgun (WGS) entry which is preliminary data.</text>
</comment>
<proteinExistence type="inferred from homology"/>
<dbReference type="SUPFAM" id="SSF47831">
    <property type="entry name" value="Enzyme I of the PEP:sugar phosphotransferase system HPr-binding (sub)domain"/>
    <property type="match status" value="1"/>
</dbReference>
<evidence type="ECO:0000256" key="9">
    <source>
        <dbReference type="ARBA" id="ARBA00022490"/>
    </source>
</evidence>
<protein>
    <recommendedName>
        <fullName evidence="7 17">Phosphoenolpyruvate-protein phosphotransferase</fullName>
        <ecNumber evidence="6 17">2.7.3.9</ecNumber>
    </recommendedName>
    <alternativeName>
        <fullName evidence="16 17">Phosphotransferase system, enzyme I</fullName>
    </alternativeName>
</protein>
<feature type="binding site" evidence="20">
    <location>
        <position position="429"/>
    </location>
    <ligand>
        <name>Mg(2+)</name>
        <dbReference type="ChEBI" id="CHEBI:18420"/>
    </ligand>
</feature>
<dbReference type="GO" id="GO:0046872">
    <property type="term" value="F:metal ion binding"/>
    <property type="evidence" value="ECO:0007669"/>
    <property type="project" value="UniProtKB-KW"/>
</dbReference>
<dbReference type="PRINTS" id="PR01736">
    <property type="entry name" value="PHPHTRNFRASE"/>
</dbReference>
<dbReference type="Pfam" id="PF02896">
    <property type="entry name" value="PEP-utilizers_C"/>
    <property type="match status" value="1"/>
</dbReference>
<keyword evidence="13 17" id="KW-0479">Metal-binding</keyword>
<evidence type="ECO:0000256" key="4">
    <source>
        <dbReference type="ARBA" id="ARBA00004496"/>
    </source>
</evidence>
<feature type="binding site" evidence="19">
    <location>
        <position position="294"/>
    </location>
    <ligand>
        <name>phosphoenolpyruvate</name>
        <dbReference type="ChEBI" id="CHEBI:58702"/>
    </ligand>
</feature>
<feature type="domain" description="PEP-utilising enzyme C-terminal" evidence="23">
    <location>
        <begin position="249"/>
        <end position="539"/>
    </location>
</feature>
<feature type="domain" description="Phosphotransferase system enzyme I N-terminal" evidence="24">
    <location>
        <begin position="3"/>
        <end position="124"/>
    </location>
</feature>
<evidence type="ECO:0000259" key="23">
    <source>
        <dbReference type="Pfam" id="PF02896"/>
    </source>
</evidence>
<dbReference type="InterPro" id="IPR000121">
    <property type="entry name" value="PEP_util_C"/>
</dbReference>
<evidence type="ECO:0000256" key="6">
    <source>
        <dbReference type="ARBA" id="ARBA00012232"/>
    </source>
</evidence>
<dbReference type="GO" id="GO:0005737">
    <property type="term" value="C:cytoplasm"/>
    <property type="evidence" value="ECO:0007669"/>
    <property type="project" value="UniProtKB-SubCell"/>
</dbReference>
<evidence type="ECO:0000256" key="18">
    <source>
        <dbReference type="PIRSR" id="PIRSR000732-1"/>
    </source>
</evidence>
<dbReference type="EMBL" id="AZQP01000008">
    <property type="protein sequence ID" value="EYE89139.1"/>
    <property type="molecule type" value="Genomic_DNA"/>
</dbReference>
<dbReference type="InterPro" id="IPR040442">
    <property type="entry name" value="Pyrv_kinase-like_dom_sf"/>
</dbReference>